<dbReference type="HOGENOM" id="CLU_412628_0_0_5"/>
<geneLocation type="plasmid" evidence="2">
    <name>3</name>
</geneLocation>
<dbReference type="EMBL" id="CP000392">
    <property type="protein sequence ID" value="ABG65584.1"/>
    <property type="molecule type" value="Genomic_DNA"/>
</dbReference>
<dbReference type="Gene3D" id="3.40.50.300">
    <property type="entry name" value="P-loop containing nucleotide triphosphate hydrolases"/>
    <property type="match status" value="2"/>
</dbReference>
<feature type="coiled-coil region" evidence="1">
    <location>
        <begin position="232"/>
        <end position="266"/>
    </location>
</feature>
<dbReference type="OrthoDB" id="5172094at2"/>
<protein>
    <submittedName>
        <fullName evidence="2">Uncharacterized protein</fullName>
    </submittedName>
</protein>
<sequence>MTTSARSSSSPPSTTAWRTEVEIRVLGWRYENLRGGLRDVSIDLESAPGRWTLIQMPNGTGKTTTMSLFRAAFSGEHLTPEFVRDLRAADDVDNGLFEVRLSIDRKPFRIQIRLNFKDGTHQYWTARSEVRSGGLEEGLSLPVDLKRLMTSDFTRLFVFDGELAKEIRAVGKDRAAMAIRTLYRLDRLEHLNVQIGRLVEEQQQRAAAVSTATERKGVTRWKRAYDAAVARKTALAAEQRELQKRRKEMEARRTNLAAEINERIEQDDALKLRKSQLDSERETIDRAIFEATTQGMGVLRLPAKIHPNVVERLRALGNKLTRLKLPKTISAEFFKELAEQPECVCGREITPKDKAAILSRADSYLAEDQILVINKMKLALRESSADAAEYTSIATTLNGALRDLRRNKRAHDQLELERVEAGDTELERLRAEVNQLGRDLETAETKLEKLTTRDVIRQRLLDASDQNNIPLCDAEVKRCQEKLATATDTLRFVLQSERVKELVSTVAALALERLRERVRVATNAKLVQFVPSELLQVARIGGSLELGSSGLAAKGGVSEGQSLAVAYAFLTSLLTEAPYKLPFIVDSPAVSLDTAVRREVGDLIPDLFDQMIMFVISSEREGFADAFYGRTGVRYITLWRADSERTEVRDGLPVFQSFHQVEAGA</sequence>
<reference evidence="2" key="1">
    <citation type="submission" date="2006-06" db="EMBL/GenBank/DDBJ databases">
        <title>Complete sequence of 3 of Chelativorans sp. BNC1.</title>
        <authorList>
            <consortium name="US DOE Joint Genome Institute"/>
            <person name="Copeland A."/>
            <person name="Lucas S."/>
            <person name="Lapidus A."/>
            <person name="Barry K."/>
            <person name="Detter J.C."/>
            <person name="Glavina del Rio T."/>
            <person name="Hammon N."/>
            <person name="Israni S."/>
            <person name="Dalin E."/>
            <person name="Tice H."/>
            <person name="Pitluck S."/>
            <person name="Chertkov O."/>
            <person name="Brettin T."/>
            <person name="Bruce D."/>
            <person name="Han C."/>
            <person name="Tapia R."/>
            <person name="Gilna P."/>
            <person name="Schmutz J."/>
            <person name="Larimer F."/>
            <person name="Land M."/>
            <person name="Hauser L."/>
            <person name="Kyrpides N."/>
            <person name="Mikhailova N."/>
            <person name="Richardson P."/>
        </authorList>
    </citation>
    <scope>NUCLEOTIDE SEQUENCE</scope>
    <source>
        <strain evidence="2">BNC1</strain>
        <plasmid evidence="2">3</plasmid>
    </source>
</reference>
<dbReference type="InterPro" id="IPR027417">
    <property type="entry name" value="P-loop_NTPase"/>
</dbReference>
<evidence type="ECO:0000256" key="1">
    <source>
        <dbReference type="SAM" id="Coils"/>
    </source>
</evidence>
<dbReference type="SUPFAM" id="SSF52540">
    <property type="entry name" value="P-loop containing nucleoside triphosphate hydrolases"/>
    <property type="match status" value="1"/>
</dbReference>
<keyword evidence="2" id="KW-0614">Plasmid</keyword>
<dbReference type="AlphaFoldDB" id="Q11AJ1"/>
<proteinExistence type="predicted"/>
<keyword evidence="1" id="KW-0175">Coiled coil</keyword>
<evidence type="ECO:0000313" key="2">
    <source>
        <dbReference type="EMBL" id="ABG65584.1"/>
    </source>
</evidence>
<name>Q11AJ1_CHESB</name>
<gene>
    <name evidence="2" type="ordered locus">Meso_4565</name>
</gene>
<accession>Q11AJ1</accession>
<dbReference type="KEGG" id="mes:Meso_4565"/>
<feature type="coiled-coil region" evidence="1">
    <location>
        <begin position="397"/>
        <end position="453"/>
    </location>
</feature>
<organism evidence="2">
    <name type="scientific">Chelativorans sp. (strain BNC1)</name>
    <dbReference type="NCBI Taxonomy" id="266779"/>
    <lineage>
        <taxon>Bacteria</taxon>
        <taxon>Pseudomonadati</taxon>
        <taxon>Pseudomonadota</taxon>
        <taxon>Alphaproteobacteria</taxon>
        <taxon>Hyphomicrobiales</taxon>
        <taxon>Phyllobacteriaceae</taxon>
        <taxon>Chelativorans</taxon>
    </lineage>
</organism>